<feature type="transmembrane region" description="Helical" evidence="9">
    <location>
        <begin position="166"/>
        <end position="192"/>
    </location>
</feature>
<evidence type="ECO:0000256" key="2">
    <source>
        <dbReference type="ARBA" id="ARBA00005887"/>
    </source>
</evidence>
<dbReference type="Proteomes" id="UP001597139">
    <property type="component" value="Unassembled WGS sequence"/>
</dbReference>
<dbReference type="AlphaFoldDB" id="A0ABD6BLU8"/>
<evidence type="ECO:0000256" key="10">
    <source>
        <dbReference type="SAM" id="MobiDB-lite"/>
    </source>
</evidence>
<keyword evidence="4 9" id="KW-0812">Transmembrane</keyword>
<comment type="subcellular location">
    <subcellularLocation>
        <location evidence="9">Cell membrane</location>
        <topology evidence="9">Multi-pass membrane protein</topology>
    </subcellularLocation>
    <subcellularLocation>
        <location evidence="1">Membrane</location>
        <topology evidence="1">Multi-pass membrane protein</topology>
    </subcellularLocation>
</comment>
<feature type="transmembrane region" description="Helical" evidence="9">
    <location>
        <begin position="213"/>
        <end position="230"/>
    </location>
</feature>
<feature type="transmembrane region" description="Helical" evidence="9">
    <location>
        <begin position="281"/>
        <end position="298"/>
    </location>
</feature>
<evidence type="ECO:0000259" key="11">
    <source>
        <dbReference type="Pfam" id="PF00909"/>
    </source>
</evidence>
<feature type="transmembrane region" description="Helical" evidence="9">
    <location>
        <begin position="304"/>
        <end position="324"/>
    </location>
</feature>
<feature type="transmembrane region" description="Helical" evidence="9">
    <location>
        <begin position="250"/>
        <end position="269"/>
    </location>
</feature>
<evidence type="ECO:0000256" key="1">
    <source>
        <dbReference type="ARBA" id="ARBA00004141"/>
    </source>
</evidence>
<dbReference type="PANTHER" id="PTHR11730">
    <property type="entry name" value="AMMONIUM TRANSPORTER"/>
    <property type="match status" value="1"/>
</dbReference>
<dbReference type="GO" id="GO:0005886">
    <property type="term" value="C:plasma membrane"/>
    <property type="evidence" value="ECO:0007669"/>
    <property type="project" value="UniProtKB-SubCell"/>
</dbReference>
<dbReference type="NCBIfam" id="TIGR00836">
    <property type="entry name" value="amt"/>
    <property type="match status" value="1"/>
</dbReference>
<evidence type="ECO:0000256" key="3">
    <source>
        <dbReference type="ARBA" id="ARBA00022448"/>
    </source>
</evidence>
<keyword evidence="3 9" id="KW-0813">Transport</keyword>
<evidence type="ECO:0000256" key="4">
    <source>
        <dbReference type="ARBA" id="ARBA00022692"/>
    </source>
</evidence>
<evidence type="ECO:0000256" key="5">
    <source>
        <dbReference type="ARBA" id="ARBA00022989"/>
    </source>
</evidence>
<sequence length="472" mass="47887">MPVEPAVADGINTVWALVVAFLIFFMQPGFALLEAGQVRAKNAGNVLMKNVTDWTLGVLSYFVIGFGLSVVVAGLTSASAVDVGAAFAYISDSGTWITWLVGAVFAMTAATIVSGAVAERMDFTAYVFVAAAMTAVIYPVATGLTWDGGLLAAGDNPGFVGDLIGVGYLDFAGATVVHMLGGIAGLVGAYMVGPRKGRFDSNGNSQPIPGHSMLLAVLGTLILAFGWYGFNVGTSAIFNADNELLGAQLGRVALNTTLGMSAGALAAMVTSARRQGKPDPLWTANGLLAGLVAVTGAVPHVTWWGALILGGLGGAIVLPTYRFVVDELGIDDVCGVFPVHGAAGALGTILIPVFGVQGSSWSFLGVDQLAMQVVGVAVLALWAAGATAVAFTIADALFGLRVTEAEEEMGLDEGEHGVSVYPEFTGDGAPEPTMTADGGRVETDGGVPGPADAPADGTDPNDVAANGGEANE</sequence>
<name>A0ABD6BLU8_9EURY</name>
<keyword evidence="6 9" id="KW-0472">Membrane</keyword>
<keyword evidence="13" id="KW-1185">Reference proteome</keyword>
<evidence type="ECO:0000313" key="13">
    <source>
        <dbReference type="Proteomes" id="UP001597139"/>
    </source>
</evidence>
<proteinExistence type="inferred from homology"/>
<reference evidence="12 13" key="1">
    <citation type="journal article" date="2019" name="Int. J. Syst. Evol. Microbiol.">
        <title>The Global Catalogue of Microorganisms (GCM) 10K type strain sequencing project: providing services to taxonomists for standard genome sequencing and annotation.</title>
        <authorList>
            <consortium name="The Broad Institute Genomics Platform"/>
            <consortium name="The Broad Institute Genome Sequencing Center for Infectious Disease"/>
            <person name="Wu L."/>
            <person name="Ma J."/>
        </authorList>
    </citation>
    <scope>NUCLEOTIDE SEQUENCE [LARGE SCALE GENOMIC DNA]</scope>
    <source>
        <strain evidence="12 13">CGMCC 1.12859</strain>
    </source>
</reference>
<feature type="region of interest" description="Disordered" evidence="10">
    <location>
        <begin position="410"/>
        <end position="472"/>
    </location>
</feature>
<comment type="caution">
    <text evidence="12">The sequence shown here is derived from an EMBL/GenBank/DDBJ whole genome shotgun (WGS) entry which is preliminary data.</text>
</comment>
<feature type="transmembrane region" description="Helical" evidence="9">
    <location>
        <begin position="96"/>
        <end position="118"/>
    </location>
</feature>
<comment type="similarity">
    <text evidence="2 9">Belongs to the ammonia transporter channel (TC 1.A.11.2) family.</text>
</comment>
<organism evidence="12 13">
    <name type="scientific">Halolamina litorea</name>
    <dbReference type="NCBI Taxonomy" id="1515593"/>
    <lineage>
        <taxon>Archaea</taxon>
        <taxon>Methanobacteriati</taxon>
        <taxon>Methanobacteriota</taxon>
        <taxon>Stenosarchaea group</taxon>
        <taxon>Halobacteria</taxon>
        <taxon>Halobacteriales</taxon>
        <taxon>Haloferacaceae</taxon>
    </lineage>
</organism>
<feature type="transmembrane region" description="Helical" evidence="9">
    <location>
        <begin position="369"/>
        <end position="394"/>
    </location>
</feature>
<comment type="function">
    <text evidence="8">Involved in the uptake of ammonium/ammonia (NH(4)(+)/NH(3)). Transport is electrogenic.</text>
</comment>
<protein>
    <recommendedName>
        <fullName evidence="9">Ammonium transporter</fullName>
    </recommendedName>
</protein>
<evidence type="ECO:0000313" key="12">
    <source>
        <dbReference type="EMBL" id="MFD1565921.1"/>
    </source>
</evidence>
<feature type="transmembrane region" description="Helical" evidence="9">
    <location>
        <begin position="54"/>
        <end position="76"/>
    </location>
</feature>
<dbReference type="InterPro" id="IPR029020">
    <property type="entry name" value="Ammonium/urea_transptr"/>
</dbReference>
<dbReference type="InterPro" id="IPR024041">
    <property type="entry name" value="NH4_transpt_AmtB-like_dom"/>
</dbReference>
<dbReference type="EMBL" id="JBHUCZ010000001">
    <property type="protein sequence ID" value="MFD1565921.1"/>
    <property type="molecule type" value="Genomic_DNA"/>
</dbReference>
<dbReference type="Gene3D" id="1.10.3430.10">
    <property type="entry name" value="Ammonium transporter AmtB like domains"/>
    <property type="match status" value="1"/>
</dbReference>
<dbReference type="GO" id="GO:0072488">
    <property type="term" value="P:ammonium transmembrane transport"/>
    <property type="evidence" value="ECO:0007669"/>
    <property type="project" value="UniProtKB-KW"/>
</dbReference>
<dbReference type="SUPFAM" id="SSF111352">
    <property type="entry name" value="Ammonium transporter"/>
    <property type="match status" value="1"/>
</dbReference>
<dbReference type="InterPro" id="IPR001905">
    <property type="entry name" value="Ammonium_transpt"/>
</dbReference>
<evidence type="ECO:0000256" key="8">
    <source>
        <dbReference type="ARBA" id="ARBA00045370"/>
    </source>
</evidence>
<feature type="transmembrane region" description="Helical" evidence="9">
    <location>
        <begin position="336"/>
        <end position="357"/>
    </location>
</feature>
<dbReference type="RefSeq" id="WP_267645163.1">
    <property type="nucleotide sequence ID" value="NZ_JANHGR010000001.1"/>
</dbReference>
<dbReference type="Pfam" id="PF00909">
    <property type="entry name" value="Ammonium_transp"/>
    <property type="match status" value="1"/>
</dbReference>
<dbReference type="PANTHER" id="PTHR11730:SF6">
    <property type="entry name" value="AMMONIUM TRANSPORTER"/>
    <property type="match status" value="1"/>
</dbReference>
<evidence type="ECO:0000256" key="7">
    <source>
        <dbReference type="ARBA" id="ARBA00023177"/>
    </source>
</evidence>
<feature type="transmembrane region" description="Helical" evidence="9">
    <location>
        <begin position="12"/>
        <end position="33"/>
    </location>
</feature>
<evidence type="ECO:0000256" key="9">
    <source>
        <dbReference type="RuleBase" id="RU362002"/>
    </source>
</evidence>
<gene>
    <name evidence="12" type="ORF">ACFSAU_00295</name>
</gene>
<feature type="transmembrane region" description="Helical" evidence="9">
    <location>
        <begin position="125"/>
        <end position="146"/>
    </location>
</feature>
<evidence type="ECO:0000256" key="6">
    <source>
        <dbReference type="ARBA" id="ARBA00023136"/>
    </source>
</evidence>
<keyword evidence="5 9" id="KW-1133">Transmembrane helix</keyword>
<feature type="domain" description="Ammonium transporter AmtB-like" evidence="11">
    <location>
        <begin position="14"/>
        <end position="421"/>
    </location>
</feature>
<keyword evidence="7 9" id="KW-0924">Ammonia transport</keyword>
<accession>A0ABD6BLU8</accession>